<evidence type="ECO:0000313" key="1">
    <source>
        <dbReference type="EMBL" id="GEM45850.1"/>
    </source>
</evidence>
<dbReference type="Proteomes" id="UP000321306">
    <property type="component" value="Unassembled WGS sequence"/>
</dbReference>
<dbReference type="EMBL" id="BJXB01000005">
    <property type="protein sequence ID" value="GEM45850.1"/>
    <property type="molecule type" value="Genomic_DNA"/>
</dbReference>
<reference evidence="1 2" key="1">
    <citation type="submission" date="2019-07" db="EMBL/GenBank/DDBJ databases">
        <title>Whole genome shotgun sequence of Deinococcus cellulosilyticus NBRC 106333.</title>
        <authorList>
            <person name="Hosoyama A."/>
            <person name="Uohara A."/>
            <person name="Ohji S."/>
            <person name="Ichikawa N."/>
        </authorList>
    </citation>
    <scope>NUCLEOTIDE SEQUENCE [LARGE SCALE GENOMIC DNA]</scope>
    <source>
        <strain evidence="1 2">NBRC 106333</strain>
    </source>
</reference>
<accession>A0A511MZ07</accession>
<organism evidence="1 2">
    <name type="scientific">Deinococcus cellulosilyticus (strain DSM 18568 / NBRC 106333 / KACC 11606 / 5516J-15)</name>
    <dbReference type="NCBI Taxonomy" id="1223518"/>
    <lineage>
        <taxon>Bacteria</taxon>
        <taxon>Thermotogati</taxon>
        <taxon>Deinococcota</taxon>
        <taxon>Deinococci</taxon>
        <taxon>Deinococcales</taxon>
        <taxon>Deinococcaceae</taxon>
        <taxon>Deinococcus</taxon>
    </lineage>
</organism>
<dbReference type="RefSeq" id="WP_146883506.1">
    <property type="nucleotide sequence ID" value="NZ_BJXB01000005.1"/>
</dbReference>
<proteinExistence type="predicted"/>
<sequence>MSDLQDMRQIEVRDRYQDHLTDLKVHQLHTQITPSPLRLMAAHTLRTLADLIEGKARVMVVYPEQHFKAS</sequence>
<gene>
    <name evidence="1" type="ORF">DC3_14850</name>
</gene>
<dbReference type="AlphaFoldDB" id="A0A511MZ07"/>
<name>A0A511MZ07_DEIC1</name>
<protein>
    <submittedName>
        <fullName evidence="1">Uncharacterized protein</fullName>
    </submittedName>
</protein>
<keyword evidence="2" id="KW-1185">Reference proteome</keyword>
<evidence type="ECO:0000313" key="2">
    <source>
        <dbReference type="Proteomes" id="UP000321306"/>
    </source>
</evidence>
<comment type="caution">
    <text evidence="1">The sequence shown here is derived from an EMBL/GenBank/DDBJ whole genome shotgun (WGS) entry which is preliminary data.</text>
</comment>